<evidence type="ECO:0000259" key="3">
    <source>
        <dbReference type="PROSITE" id="PS50110"/>
    </source>
</evidence>
<dbReference type="Gene3D" id="3.40.50.2300">
    <property type="match status" value="1"/>
</dbReference>
<evidence type="ECO:0000256" key="2">
    <source>
        <dbReference type="PROSITE-ProRule" id="PRU00169"/>
    </source>
</evidence>
<evidence type="ECO:0000256" key="1">
    <source>
        <dbReference type="ARBA" id="ARBA00022553"/>
    </source>
</evidence>
<protein>
    <submittedName>
        <fullName evidence="4">Response regulator</fullName>
    </submittedName>
</protein>
<gene>
    <name evidence="4" type="ORF">ACFSW8_03745</name>
</gene>
<dbReference type="InterPro" id="IPR050595">
    <property type="entry name" value="Bact_response_regulator"/>
</dbReference>
<feature type="domain" description="Response regulatory" evidence="3">
    <location>
        <begin position="3"/>
        <end position="122"/>
    </location>
</feature>
<comment type="caution">
    <text evidence="4">The sequence shown here is derived from an EMBL/GenBank/DDBJ whole genome shotgun (WGS) entry which is preliminary data.</text>
</comment>
<feature type="modified residue" description="4-aspartylphosphate" evidence="2">
    <location>
        <position position="52"/>
    </location>
</feature>
<reference evidence="5" key="1">
    <citation type="journal article" date="2019" name="Int. J. Syst. Evol. Microbiol.">
        <title>The Global Catalogue of Microorganisms (GCM) 10K type strain sequencing project: providing services to taxonomists for standard genome sequencing and annotation.</title>
        <authorList>
            <consortium name="The Broad Institute Genomics Platform"/>
            <consortium name="The Broad Institute Genome Sequencing Center for Infectious Disease"/>
            <person name="Wu L."/>
            <person name="Ma J."/>
        </authorList>
    </citation>
    <scope>NUCLEOTIDE SEQUENCE [LARGE SCALE GENOMIC DNA]</scope>
    <source>
        <strain evidence="5">CCUG 57942</strain>
    </source>
</reference>
<dbReference type="RefSeq" id="WP_377090697.1">
    <property type="nucleotide sequence ID" value="NZ_JBHSJL010000014.1"/>
</dbReference>
<dbReference type="EMBL" id="JBHUJB010000017">
    <property type="protein sequence ID" value="MFD2158007.1"/>
    <property type="molecule type" value="Genomic_DNA"/>
</dbReference>
<evidence type="ECO:0000313" key="5">
    <source>
        <dbReference type="Proteomes" id="UP001597389"/>
    </source>
</evidence>
<dbReference type="CDD" id="cd00156">
    <property type="entry name" value="REC"/>
    <property type="match status" value="1"/>
</dbReference>
<sequence length="130" mass="14146">MNPILVVNDDMTILSGITSYLKENNYYHIAASSGEQALTMASGYDFQLAVLDLKLGDMDGDELYDKLLDAESHYTLPVLALIDSFDGEEVAVLNKLVTKGTVTLLPKPLDMSRFAAVLDQYGVTPKTALA</sequence>
<dbReference type="Proteomes" id="UP001597389">
    <property type="component" value="Unassembled WGS sequence"/>
</dbReference>
<name>A0ABW4Z8K7_9BACT</name>
<organism evidence="4 5">
    <name type="scientific">Rubritalea tangerina</name>
    <dbReference type="NCBI Taxonomy" id="430798"/>
    <lineage>
        <taxon>Bacteria</taxon>
        <taxon>Pseudomonadati</taxon>
        <taxon>Verrucomicrobiota</taxon>
        <taxon>Verrucomicrobiia</taxon>
        <taxon>Verrucomicrobiales</taxon>
        <taxon>Rubritaleaceae</taxon>
        <taxon>Rubritalea</taxon>
    </lineage>
</organism>
<keyword evidence="1 2" id="KW-0597">Phosphoprotein</keyword>
<evidence type="ECO:0000313" key="4">
    <source>
        <dbReference type="EMBL" id="MFD2158007.1"/>
    </source>
</evidence>
<dbReference type="PANTHER" id="PTHR44591">
    <property type="entry name" value="STRESS RESPONSE REGULATOR PROTEIN 1"/>
    <property type="match status" value="1"/>
</dbReference>
<accession>A0ABW4Z8K7</accession>
<dbReference type="SMART" id="SM00448">
    <property type="entry name" value="REC"/>
    <property type="match status" value="1"/>
</dbReference>
<dbReference type="SUPFAM" id="SSF52172">
    <property type="entry name" value="CheY-like"/>
    <property type="match status" value="1"/>
</dbReference>
<keyword evidence="5" id="KW-1185">Reference proteome</keyword>
<dbReference type="InterPro" id="IPR001789">
    <property type="entry name" value="Sig_transdc_resp-reg_receiver"/>
</dbReference>
<dbReference type="Pfam" id="PF00072">
    <property type="entry name" value="Response_reg"/>
    <property type="match status" value="1"/>
</dbReference>
<dbReference type="PANTHER" id="PTHR44591:SF3">
    <property type="entry name" value="RESPONSE REGULATORY DOMAIN-CONTAINING PROTEIN"/>
    <property type="match status" value="1"/>
</dbReference>
<dbReference type="InterPro" id="IPR011006">
    <property type="entry name" value="CheY-like_superfamily"/>
</dbReference>
<dbReference type="PROSITE" id="PS50110">
    <property type="entry name" value="RESPONSE_REGULATORY"/>
    <property type="match status" value="1"/>
</dbReference>
<proteinExistence type="predicted"/>